<dbReference type="RefSeq" id="WP_140041839.1">
    <property type="nucleotide sequence ID" value="NZ_CP041016.1"/>
</dbReference>
<dbReference type="Gene3D" id="2.60.120.1440">
    <property type="match status" value="1"/>
</dbReference>
<proteinExistence type="predicted"/>
<name>A0A5B8CE24_SPHSA</name>
<dbReference type="PANTHER" id="PTHR30273">
    <property type="entry name" value="PERIPLASMIC SIGNAL SENSOR AND SIGMA FACTOR ACTIVATOR FECR-RELATED"/>
    <property type="match status" value="1"/>
</dbReference>
<protein>
    <recommendedName>
        <fullName evidence="2">FecR protein domain-containing protein</fullName>
    </recommendedName>
</protein>
<keyword evidence="1" id="KW-1133">Transmembrane helix</keyword>
<evidence type="ECO:0000256" key="1">
    <source>
        <dbReference type="SAM" id="Phobius"/>
    </source>
</evidence>
<dbReference type="Pfam" id="PF04773">
    <property type="entry name" value="FecR"/>
    <property type="match status" value="1"/>
</dbReference>
<dbReference type="KEGG" id="sufl:FIL70_06050"/>
<evidence type="ECO:0000313" key="3">
    <source>
        <dbReference type="EMBL" id="QDC36852.1"/>
    </source>
</evidence>
<reference evidence="3 4" key="1">
    <citation type="submission" date="2019-06" db="EMBL/GenBank/DDBJ databases">
        <title>Genome organization and adaptive potential of archetypical organophosphate degarding Sphingobium fuliginis ATCC 27551.</title>
        <authorList>
            <person name="Sarwar A."/>
            <person name="Parthasarathy S."/>
            <person name="Singh C."/>
            <person name="Siddavattam D."/>
        </authorList>
    </citation>
    <scope>NUCLEOTIDE SEQUENCE [LARGE SCALE GENOMIC DNA]</scope>
    <source>
        <strain evidence="3 4">ATCC 27551</strain>
    </source>
</reference>
<dbReference type="AlphaFoldDB" id="A0A5B8CE24"/>
<gene>
    <name evidence="3" type="ORF">FIL70_06050</name>
</gene>
<dbReference type="GO" id="GO:0016989">
    <property type="term" value="F:sigma factor antagonist activity"/>
    <property type="evidence" value="ECO:0007669"/>
    <property type="project" value="TreeGrafter"/>
</dbReference>
<evidence type="ECO:0000259" key="2">
    <source>
        <dbReference type="Pfam" id="PF04773"/>
    </source>
</evidence>
<keyword evidence="1" id="KW-0812">Transmembrane</keyword>
<feature type="transmembrane region" description="Helical" evidence="1">
    <location>
        <begin position="78"/>
        <end position="102"/>
    </location>
</feature>
<dbReference type="EMBL" id="CP041016">
    <property type="protein sequence ID" value="QDC36852.1"/>
    <property type="molecule type" value="Genomic_DNA"/>
</dbReference>
<dbReference type="PIRSF" id="PIRSF018266">
    <property type="entry name" value="FecR"/>
    <property type="match status" value="1"/>
</dbReference>
<dbReference type="Proteomes" id="UP000311469">
    <property type="component" value="Chromosome cSF1"/>
</dbReference>
<sequence>MTEDHGAITAQDRRAAQKWVLRMLDEPERHAQSLADWISEKPARRQLYLDLMNDVQAAGHAGGVLDLPPPRLQAQKPWWIKSVPVLTAASILGLLIAASILFQTRPAPSPQMAGAETPAAFVTKVGEVRTVKLADGSQVVLDTDTAISVAMTPDRRDIVLKRGRARFIVAHDAERPFSVKAGGMEVRATGTVFDVLLRNNVAVHLIEGGVEVELASQQTQPARKILLWPGQILAFSHGHEPQTPVIPARRSDEQWVNGVKSFDNVPIREVIAEANSYSDTRIELMPASLGDREIFADIHIRDIERVAEAISGFLDLDIDRTEKGRLILSPRK</sequence>
<dbReference type="PANTHER" id="PTHR30273:SF2">
    <property type="entry name" value="PROTEIN FECR"/>
    <property type="match status" value="1"/>
</dbReference>
<feature type="domain" description="FecR protein" evidence="2">
    <location>
        <begin position="122"/>
        <end position="211"/>
    </location>
</feature>
<evidence type="ECO:0000313" key="4">
    <source>
        <dbReference type="Proteomes" id="UP000311469"/>
    </source>
</evidence>
<keyword evidence="1" id="KW-0472">Membrane</keyword>
<accession>A0A5B8CE24</accession>
<dbReference type="InterPro" id="IPR006860">
    <property type="entry name" value="FecR"/>
</dbReference>
<dbReference type="InterPro" id="IPR012373">
    <property type="entry name" value="Ferrdict_sens_TM"/>
</dbReference>
<organism evidence="3 4">
    <name type="scientific">Sphingobium fuliginis ATCC 27551</name>
    <dbReference type="NCBI Taxonomy" id="1208342"/>
    <lineage>
        <taxon>Bacteria</taxon>
        <taxon>Pseudomonadati</taxon>
        <taxon>Pseudomonadota</taxon>
        <taxon>Alphaproteobacteria</taxon>
        <taxon>Sphingomonadales</taxon>
        <taxon>Sphingomonadaceae</taxon>
        <taxon>Sphingobium</taxon>
    </lineage>
</organism>